<evidence type="ECO:0000256" key="1">
    <source>
        <dbReference type="SAM" id="Phobius"/>
    </source>
</evidence>
<organism evidence="2 3">
    <name type="scientific">Gossypium arboreum</name>
    <name type="common">Tree cotton</name>
    <name type="synonym">Gossypium nanking</name>
    <dbReference type="NCBI Taxonomy" id="29729"/>
    <lineage>
        <taxon>Eukaryota</taxon>
        <taxon>Viridiplantae</taxon>
        <taxon>Streptophyta</taxon>
        <taxon>Embryophyta</taxon>
        <taxon>Tracheophyta</taxon>
        <taxon>Spermatophyta</taxon>
        <taxon>Magnoliopsida</taxon>
        <taxon>eudicotyledons</taxon>
        <taxon>Gunneridae</taxon>
        <taxon>Pentapetalae</taxon>
        <taxon>rosids</taxon>
        <taxon>malvids</taxon>
        <taxon>Malvales</taxon>
        <taxon>Malvaceae</taxon>
        <taxon>Malvoideae</taxon>
        <taxon>Gossypium</taxon>
    </lineage>
</organism>
<evidence type="ECO:0000313" key="3">
    <source>
        <dbReference type="Proteomes" id="UP001358586"/>
    </source>
</evidence>
<evidence type="ECO:0000313" key="2">
    <source>
        <dbReference type="EMBL" id="KAK5833137.1"/>
    </source>
</evidence>
<dbReference type="Proteomes" id="UP001358586">
    <property type="component" value="Chromosome 5"/>
</dbReference>
<proteinExistence type="predicted"/>
<feature type="transmembrane region" description="Helical" evidence="1">
    <location>
        <begin position="15"/>
        <end position="33"/>
    </location>
</feature>
<keyword evidence="1" id="KW-0812">Transmembrane</keyword>
<reference evidence="2 3" key="1">
    <citation type="submission" date="2023-03" db="EMBL/GenBank/DDBJ databases">
        <title>WGS of Gossypium arboreum.</title>
        <authorList>
            <person name="Yu D."/>
        </authorList>
    </citation>
    <scope>NUCLEOTIDE SEQUENCE [LARGE SCALE GENOMIC DNA]</scope>
    <source>
        <tissue evidence="2">Leaf</tissue>
    </source>
</reference>
<accession>A0ABR0Q273</accession>
<protein>
    <submittedName>
        <fullName evidence="2">Uncharacterized protein</fullName>
    </submittedName>
</protein>
<keyword evidence="1" id="KW-0472">Membrane</keyword>
<dbReference type="InterPro" id="IPR055298">
    <property type="entry name" value="AtLOH3-like"/>
</dbReference>
<gene>
    <name evidence="2" type="ORF">PVK06_016949</name>
</gene>
<comment type="caution">
    <text evidence="2">The sequence shown here is derived from an EMBL/GenBank/DDBJ whole genome shotgun (WGS) entry which is preliminary data.</text>
</comment>
<keyword evidence="1" id="KW-1133">Transmembrane helix</keyword>
<dbReference type="PANTHER" id="PTHR11697:SF230">
    <property type="entry name" value="ZINC FINGER, MYM DOMAIN CONTAINING 1"/>
    <property type="match status" value="1"/>
</dbReference>
<dbReference type="EMBL" id="JARKNE010000005">
    <property type="protein sequence ID" value="KAK5833137.1"/>
    <property type="molecule type" value="Genomic_DNA"/>
</dbReference>
<sequence>MIKSNNLTQRSKTDGIYDAMTSVEFFFILYLMIKMLGITNDLCQALHYKSQDILNVMQLRDKLTIEHHNRFDIFITSIDSLLTKMNSRFNDKVVELLVLSSALDPVDNYKAFWEEDIYRPMNDFYPRDFTEQEKLHMKIQLKHFQLDAYQSTKKLL</sequence>
<keyword evidence="3" id="KW-1185">Reference proteome</keyword>
<name>A0ABR0Q273_GOSAR</name>
<dbReference type="PANTHER" id="PTHR11697">
    <property type="entry name" value="GENERAL TRANSCRIPTION FACTOR 2-RELATED ZINC FINGER PROTEIN"/>
    <property type="match status" value="1"/>
</dbReference>